<feature type="compositionally biased region" description="Polar residues" evidence="9">
    <location>
        <begin position="235"/>
        <end position="245"/>
    </location>
</feature>
<keyword evidence="7" id="KW-0175">Coiled coil</keyword>
<dbReference type="PROSITE" id="PS50192">
    <property type="entry name" value="T_SNARE"/>
    <property type="match status" value="1"/>
</dbReference>
<dbReference type="GO" id="GO:0006890">
    <property type="term" value="P:retrograde vesicle-mediated transport, Golgi to endoplasmic reticulum"/>
    <property type="evidence" value="ECO:0007669"/>
    <property type="project" value="TreeGrafter"/>
</dbReference>
<dbReference type="PANTHER" id="PTHR15959">
    <property type="entry name" value="SYNTAXIN-18"/>
    <property type="match status" value="1"/>
</dbReference>
<dbReference type="Gene3D" id="1.20.5.110">
    <property type="match status" value="1"/>
</dbReference>
<evidence type="ECO:0000256" key="5">
    <source>
        <dbReference type="ARBA" id="ARBA00022927"/>
    </source>
</evidence>
<dbReference type="PANTHER" id="PTHR15959:SF0">
    <property type="entry name" value="SYNTAXIN-18"/>
    <property type="match status" value="1"/>
</dbReference>
<keyword evidence="5" id="KW-0653">Protein transport</keyword>
<feature type="region of interest" description="Disordered" evidence="9">
    <location>
        <begin position="62"/>
        <end position="88"/>
    </location>
</feature>
<keyword evidence="12" id="KW-1185">Reference proteome</keyword>
<dbReference type="GO" id="GO:0005783">
    <property type="term" value="C:endoplasmic reticulum"/>
    <property type="evidence" value="ECO:0007669"/>
    <property type="project" value="TreeGrafter"/>
</dbReference>
<dbReference type="STRING" id="40998.A0A2P8A106"/>
<dbReference type="Proteomes" id="UP000243723">
    <property type="component" value="Unassembled WGS sequence"/>
</dbReference>
<evidence type="ECO:0000256" key="6">
    <source>
        <dbReference type="ARBA" id="ARBA00022989"/>
    </source>
</evidence>
<comment type="subcellular location">
    <subcellularLocation>
        <location evidence="1">Membrane</location>
        <topology evidence="1">Single-pass type IV membrane protein</topology>
    </subcellularLocation>
</comment>
<keyword evidence="4" id="KW-0812">Transmembrane</keyword>
<evidence type="ECO:0000256" key="8">
    <source>
        <dbReference type="ARBA" id="ARBA00023136"/>
    </source>
</evidence>
<sequence>MTDITPQVNAVLKSKEVPPITRHRYSIDRLDEFLKEAYRIHTRIADLTSYLKANRAAYLSTTPASRTARRNGGPAPKSGAAQRPLTDRERAEIDAHSKTMIRQLNAAINGLADAEKVRQETSTLLASKKRNKAGFGALGRWAAGGAAIEKSPEEQLQESRDKSINAHREGVIFFLQNRLQETGKIQAFMIETRLQREEEKAKSVLYKSRGPGTANEKVDPSLLPQQDKRSKAAADSSQVPEGFDQQLSEEQMQMFAEENQGMLKHLGQQLDQVRAVHKSLEEISQLQTSLMTNLESQNAHIEQLVQDSFFTEENVGRGNKELKKASERPSTARMLYHGTWVFCAFLVTWDLIF</sequence>
<dbReference type="InterPro" id="IPR019529">
    <property type="entry name" value="Syntaxin-18_N"/>
</dbReference>
<evidence type="ECO:0000256" key="3">
    <source>
        <dbReference type="ARBA" id="ARBA00022448"/>
    </source>
</evidence>
<dbReference type="AlphaFoldDB" id="A0A2P8A106"/>
<dbReference type="GO" id="GO:0031201">
    <property type="term" value="C:SNARE complex"/>
    <property type="evidence" value="ECO:0007669"/>
    <property type="project" value="TreeGrafter"/>
</dbReference>
<evidence type="ECO:0000313" key="11">
    <source>
        <dbReference type="EMBL" id="PSK54126.1"/>
    </source>
</evidence>
<keyword evidence="6" id="KW-1133">Transmembrane helix</keyword>
<evidence type="ECO:0000259" key="10">
    <source>
        <dbReference type="PROSITE" id="PS50192"/>
    </source>
</evidence>
<dbReference type="InterPro" id="IPR000727">
    <property type="entry name" value="T_SNARE_dom"/>
</dbReference>
<name>A0A2P8A106_9PEZI</name>
<evidence type="ECO:0000256" key="9">
    <source>
        <dbReference type="SAM" id="MobiDB-lite"/>
    </source>
</evidence>
<comment type="similarity">
    <text evidence="2">Belongs to the syntaxin family.</text>
</comment>
<evidence type="ECO:0000256" key="2">
    <source>
        <dbReference type="ARBA" id="ARBA00009063"/>
    </source>
</evidence>
<evidence type="ECO:0000313" key="12">
    <source>
        <dbReference type="Proteomes" id="UP000243723"/>
    </source>
</evidence>
<feature type="region of interest" description="Disordered" evidence="9">
    <location>
        <begin position="202"/>
        <end position="245"/>
    </location>
</feature>
<dbReference type="OrthoDB" id="342981at2759"/>
<reference evidence="11 12" key="1">
    <citation type="submission" date="2017-05" db="EMBL/GenBank/DDBJ databases">
        <title>Draft genome sequence of Elsinoe australis.</title>
        <authorList>
            <person name="Cheng Q."/>
        </authorList>
    </citation>
    <scope>NUCLEOTIDE SEQUENCE [LARGE SCALE GENOMIC DNA]</scope>
    <source>
        <strain evidence="11 12">NL1</strain>
    </source>
</reference>
<evidence type="ECO:0000256" key="7">
    <source>
        <dbReference type="ARBA" id="ARBA00023054"/>
    </source>
</evidence>
<evidence type="ECO:0000256" key="4">
    <source>
        <dbReference type="ARBA" id="ARBA00022692"/>
    </source>
</evidence>
<dbReference type="EMBL" id="NHZQ01000087">
    <property type="protein sequence ID" value="PSK54126.1"/>
    <property type="molecule type" value="Genomic_DNA"/>
</dbReference>
<feature type="domain" description="T-SNARE coiled-coil homology" evidence="10">
    <location>
        <begin position="263"/>
        <end position="325"/>
    </location>
</feature>
<dbReference type="GO" id="GO:0015031">
    <property type="term" value="P:protein transport"/>
    <property type="evidence" value="ECO:0007669"/>
    <property type="project" value="UniProtKB-KW"/>
</dbReference>
<organism evidence="11 12">
    <name type="scientific">Elsinoe australis</name>
    <dbReference type="NCBI Taxonomy" id="40998"/>
    <lineage>
        <taxon>Eukaryota</taxon>
        <taxon>Fungi</taxon>
        <taxon>Dikarya</taxon>
        <taxon>Ascomycota</taxon>
        <taxon>Pezizomycotina</taxon>
        <taxon>Dothideomycetes</taxon>
        <taxon>Dothideomycetidae</taxon>
        <taxon>Myriangiales</taxon>
        <taxon>Elsinoaceae</taxon>
        <taxon>Elsinoe</taxon>
    </lineage>
</organism>
<keyword evidence="3" id="KW-0813">Transport</keyword>
<keyword evidence="8" id="KW-0472">Membrane</keyword>
<protein>
    <recommendedName>
        <fullName evidence="10">t-SNARE coiled-coil homology domain-containing protein</fullName>
    </recommendedName>
</protein>
<dbReference type="Pfam" id="PF10496">
    <property type="entry name" value="Syntaxin-18_N"/>
    <property type="match status" value="1"/>
</dbReference>
<gene>
    <name evidence="11" type="ORF">B9Z65_7932</name>
</gene>
<comment type="caution">
    <text evidence="11">The sequence shown here is derived from an EMBL/GenBank/DDBJ whole genome shotgun (WGS) entry which is preliminary data.</text>
</comment>
<accession>A0A2P8A106</accession>
<evidence type="ECO:0000256" key="1">
    <source>
        <dbReference type="ARBA" id="ARBA00004211"/>
    </source>
</evidence>
<proteinExistence type="inferred from homology"/>